<evidence type="ECO:0000256" key="5">
    <source>
        <dbReference type="ARBA" id="ARBA00022989"/>
    </source>
</evidence>
<feature type="transmembrane region" description="Helical" evidence="7">
    <location>
        <begin position="198"/>
        <end position="219"/>
    </location>
</feature>
<dbReference type="Proteomes" id="UP000282311">
    <property type="component" value="Unassembled WGS sequence"/>
</dbReference>
<dbReference type="Pfam" id="PF00528">
    <property type="entry name" value="BPD_transp_1"/>
    <property type="match status" value="1"/>
</dbReference>
<organism evidence="9 10">
    <name type="scientific">Paenibacillus ginsengarvi</name>
    <dbReference type="NCBI Taxonomy" id="400777"/>
    <lineage>
        <taxon>Bacteria</taxon>
        <taxon>Bacillati</taxon>
        <taxon>Bacillota</taxon>
        <taxon>Bacilli</taxon>
        <taxon>Bacillales</taxon>
        <taxon>Paenibacillaceae</taxon>
        <taxon>Paenibacillus</taxon>
    </lineage>
</organism>
<accession>A0A3B0BN82</accession>
<reference evidence="9 10" key="1">
    <citation type="journal article" date="2007" name="Int. J. Syst. Evol. Microbiol.">
        <title>Paenibacillus ginsengarvi sp. nov., isolated from soil from ginseng cultivation.</title>
        <authorList>
            <person name="Yoon M.H."/>
            <person name="Ten L.N."/>
            <person name="Im W.T."/>
        </authorList>
    </citation>
    <scope>NUCLEOTIDE SEQUENCE [LARGE SCALE GENOMIC DNA]</scope>
    <source>
        <strain evidence="9 10">KCTC 13059</strain>
    </source>
</reference>
<dbReference type="InterPro" id="IPR050901">
    <property type="entry name" value="BP-dep_ABC_trans_perm"/>
</dbReference>
<evidence type="ECO:0000256" key="7">
    <source>
        <dbReference type="RuleBase" id="RU363032"/>
    </source>
</evidence>
<dbReference type="PANTHER" id="PTHR32243">
    <property type="entry name" value="MALTOSE TRANSPORT SYSTEM PERMEASE-RELATED"/>
    <property type="match status" value="1"/>
</dbReference>
<feature type="transmembrane region" description="Helical" evidence="7">
    <location>
        <begin position="152"/>
        <end position="172"/>
    </location>
</feature>
<protein>
    <submittedName>
        <fullName evidence="9">Sugar ABC transporter permease</fullName>
    </submittedName>
</protein>
<keyword evidence="5 7" id="KW-1133">Transmembrane helix</keyword>
<dbReference type="PANTHER" id="PTHR32243:SF34">
    <property type="entry name" value="GALACTOOLIGOSACCHARIDES TRANSPORT SYSTEM PERMEASE PROTEIN GANQ"/>
    <property type="match status" value="1"/>
</dbReference>
<comment type="similarity">
    <text evidence="7">Belongs to the binding-protein-dependent transport system permease family.</text>
</comment>
<dbReference type="EMBL" id="RBAH01000024">
    <property type="protein sequence ID" value="RKN74893.1"/>
    <property type="molecule type" value="Genomic_DNA"/>
</dbReference>
<evidence type="ECO:0000259" key="8">
    <source>
        <dbReference type="PROSITE" id="PS50928"/>
    </source>
</evidence>
<evidence type="ECO:0000256" key="2">
    <source>
        <dbReference type="ARBA" id="ARBA00022448"/>
    </source>
</evidence>
<feature type="transmembrane region" description="Helical" evidence="7">
    <location>
        <begin position="23"/>
        <end position="47"/>
    </location>
</feature>
<dbReference type="InterPro" id="IPR035906">
    <property type="entry name" value="MetI-like_sf"/>
</dbReference>
<dbReference type="GO" id="GO:0005886">
    <property type="term" value="C:plasma membrane"/>
    <property type="evidence" value="ECO:0007669"/>
    <property type="project" value="UniProtKB-SubCell"/>
</dbReference>
<comment type="subcellular location">
    <subcellularLocation>
        <location evidence="1 7">Cell membrane</location>
        <topology evidence="1 7">Multi-pass membrane protein</topology>
    </subcellularLocation>
</comment>
<evidence type="ECO:0000313" key="10">
    <source>
        <dbReference type="Proteomes" id="UP000282311"/>
    </source>
</evidence>
<dbReference type="PROSITE" id="PS50928">
    <property type="entry name" value="ABC_TM1"/>
    <property type="match status" value="1"/>
</dbReference>
<dbReference type="RefSeq" id="WP_120750340.1">
    <property type="nucleotide sequence ID" value="NZ_RBAH01000024.1"/>
</dbReference>
<keyword evidence="4 7" id="KW-0812">Transmembrane</keyword>
<keyword evidence="3" id="KW-1003">Cell membrane</keyword>
<keyword evidence="2 7" id="KW-0813">Transport</keyword>
<comment type="caution">
    <text evidence="9">The sequence shown here is derived from an EMBL/GenBank/DDBJ whole genome shotgun (WGS) entry which is preliminary data.</text>
</comment>
<dbReference type="AlphaFoldDB" id="A0A3B0BN82"/>
<feature type="domain" description="ABC transmembrane type-1" evidence="8">
    <location>
        <begin position="85"/>
        <end position="277"/>
    </location>
</feature>
<dbReference type="InterPro" id="IPR000515">
    <property type="entry name" value="MetI-like"/>
</dbReference>
<dbReference type="Gene3D" id="1.10.3720.10">
    <property type="entry name" value="MetI-like"/>
    <property type="match status" value="1"/>
</dbReference>
<keyword evidence="6 7" id="KW-0472">Membrane</keyword>
<feature type="transmembrane region" description="Helical" evidence="7">
    <location>
        <begin position="122"/>
        <end position="146"/>
    </location>
</feature>
<dbReference type="GO" id="GO:0015423">
    <property type="term" value="F:ABC-type maltose transporter activity"/>
    <property type="evidence" value="ECO:0007669"/>
    <property type="project" value="TreeGrafter"/>
</dbReference>
<dbReference type="GO" id="GO:0042956">
    <property type="term" value="P:maltodextrin transmembrane transport"/>
    <property type="evidence" value="ECO:0007669"/>
    <property type="project" value="TreeGrafter"/>
</dbReference>
<feature type="transmembrane region" description="Helical" evidence="7">
    <location>
        <begin position="256"/>
        <end position="277"/>
    </location>
</feature>
<evidence type="ECO:0000256" key="1">
    <source>
        <dbReference type="ARBA" id="ARBA00004651"/>
    </source>
</evidence>
<proteinExistence type="inferred from homology"/>
<keyword evidence="10" id="KW-1185">Reference proteome</keyword>
<evidence type="ECO:0000256" key="6">
    <source>
        <dbReference type="ARBA" id="ARBA00023136"/>
    </source>
</evidence>
<dbReference type="OrthoDB" id="9794684at2"/>
<name>A0A3B0BN82_9BACL</name>
<evidence type="ECO:0000313" key="9">
    <source>
        <dbReference type="EMBL" id="RKN74893.1"/>
    </source>
</evidence>
<dbReference type="SUPFAM" id="SSF161098">
    <property type="entry name" value="MetI-like"/>
    <property type="match status" value="1"/>
</dbReference>
<evidence type="ECO:0000256" key="4">
    <source>
        <dbReference type="ARBA" id="ARBA00022692"/>
    </source>
</evidence>
<gene>
    <name evidence="9" type="ORF">D7M11_26820</name>
</gene>
<sequence length="292" mass="31851">MSKLKKNGRDGIRANSAKFREKLIVIGIYAVFVLLLAAIVYPIVWVIGTSLNPGTGLLVSSMFPANPTFGHYAELIGDTDFVLWYSNTIKIAVCNAVLSTALVAITAYAFSRFRFKGRKQGLMTLLVLQMFPGFLSIMAIFVLLLQTKMLDTHLGIVLIYAGGAVSMGTWVMKGHFDTIPRSLEEAAFLDGATHTDTFFKIIVPLSLPSVTFVALNSFITPFMDFILPQIVLRSSEKMTLAQGLYNMVANETNSSFTVFAAGAVLVALPITLLYMYFQKYLIGGLAAGADKG</sequence>
<evidence type="ECO:0000256" key="3">
    <source>
        <dbReference type="ARBA" id="ARBA00022475"/>
    </source>
</evidence>
<feature type="transmembrane region" description="Helical" evidence="7">
    <location>
        <begin position="89"/>
        <end position="110"/>
    </location>
</feature>
<dbReference type="CDD" id="cd06261">
    <property type="entry name" value="TM_PBP2"/>
    <property type="match status" value="1"/>
</dbReference>